<evidence type="ECO:0000256" key="5">
    <source>
        <dbReference type="ARBA" id="ARBA00023242"/>
    </source>
</evidence>
<dbReference type="InterPro" id="IPR038566">
    <property type="entry name" value="Mediator_Med6_sf"/>
</dbReference>
<evidence type="ECO:0000313" key="7">
    <source>
        <dbReference type="EMBL" id="CAD7574420.1"/>
    </source>
</evidence>
<name>A0A7R9J9G4_TIMCA</name>
<dbReference type="AlphaFoldDB" id="A0A7R9J9G4"/>
<comment type="function">
    <text evidence="6">Component of the Mediator complex, a coactivator involved in the regulated transcription of nearly all RNA polymerase II-dependent genes. Mediator functions as a bridge to convey information from gene-specific regulatory proteins to the basal RNA polymerase II transcription machinery. Mediator is recruited to promoters by direct interactions with regulatory proteins and serves as a scaffold for the assembly of a functional preinitiation complex with RNA polymerase II and the general transcription factors.</text>
</comment>
<keyword evidence="4 6" id="KW-0804">Transcription</keyword>
<evidence type="ECO:0000256" key="2">
    <source>
        <dbReference type="ARBA" id="ARBA00007526"/>
    </source>
</evidence>
<organism evidence="7">
    <name type="scientific">Timema californicum</name>
    <name type="common">California timema</name>
    <name type="synonym">Walking stick</name>
    <dbReference type="NCBI Taxonomy" id="61474"/>
    <lineage>
        <taxon>Eukaryota</taxon>
        <taxon>Metazoa</taxon>
        <taxon>Ecdysozoa</taxon>
        <taxon>Arthropoda</taxon>
        <taxon>Hexapoda</taxon>
        <taxon>Insecta</taxon>
        <taxon>Pterygota</taxon>
        <taxon>Neoptera</taxon>
        <taxon>Polyneoptera</taxon>
        <taxon>Phasmatodea</taxon>
        <taxon>Timematodea</taxon>
        <taxon>Timematoidea</taxon>
        <taxon>Timematidae</taxon>
        <taxon>Timema</taxon>
    </lineage>
</organism>
<accession>A0A7R9J9G4</accession>
<evidence type="ECO:0000256" key="4">
    <source>
        <dbReference type="ARBA" id="ARBA00023163"/>
    </source>
</evidence>
<keyword evidence="3 6" id="KW-0805">Transcription regulation</keyword>
<evidence type="ECO:0000256" key="6">
    <source>
        <dbReference type="RuleBase" id="RU364143"/>
    </source>
</evidence>
<evidence type="ECO:0000256" key="1">
    <source>
        <dbReference type="ARBA" id="ARBA00004123"/>
    </source>
</evidence>
<evidence type="ECO:0000256" key="3">
    <source>
        <dbReference type="ARBA" id="ARBA00023015"/>
    </source>
</evidence>
<protein>
    <recommendedName>
        <fullName evidence="6">Mediator of RNA polymerase II transcription subunit 6</fullName>
    </recommendedName>
    <alternativeName>
        <fullName evidence="6">Mediator complex subunit 6</fullName>
    </alternativeName>
</protein>
<dbReference type="GO" id="GO:0006357">
    <property type="term" value="P:regulation of transcription by RNA polymerase II"/>
    <property type="evidence" value="ECO:0007669"/>
    <property type="project" value="InterPro"/>
</dbReference>
<dbReference type="Pfam" id="PF04934">
    <property type="entry name" value="Med6"/>
    <property type="match status" value="1"/>
</dbReference>
<sequence length="357" mass="41194">MFLSCSYGADNPLSVSWCDSAWIPMLNPSNIMDYFSERSNPFFDRTCNNEIVKMQRLSPDQLINMTGLEYILLHGQEPILYVIRKQHRYSPTQVTPLADYYIIAGTIYQAPDLLSVINSRLISTVHHLQSAFEESSSYSRYHPSKGYTWDFKERKVPEQVTVKKETQNEVPSSKFQRERVDQLLGELVRKFPLPMPTQQKPVTDLGDKLLKLKYTLDDYRPTRVAGRCFSTIFIVEWVEPESADCRAADYQKNVAVVEFSIRNGKHFQCVRSDNNGILRRKIRQPFAFVSWSQSVIACIITAELIFCVNTIVARNIPITSSHGHNRWRLLSLKSRRPDSIEKFVKRLASADNRPVCT</sequence>
<dbReference type="EMBL" id="OE182349">
    <property type="protein sequence ID" value="CAD7574420.1"/>
    <property type="molecule type" value="Genomic_DNA"/>
</dbReference>
<dbReference type="GO" id="GO:0003712">
    <property type="term" value="F:transcription coregulator activity"/>
    <property type="evidence" value="ECO:0007669"/>
    <property type="project" value="InterPro"/>
</dbReference>
<reference evidence="7" key="1">
    <citation type="submission" date="2020-11" db="EMBL/GenBank/DDBJ databases">
        <authorList>
            <person name="Tran Van P."/>
        </authorList>
    </citation>
    <scope>NUCLEOTIDE SEQUENCE</scope>
</reference>
<dbReference type="PANTHER" id="PTHR13104">
    <property type="entry name" value="MED-6-RELATED"/>
    <property type="match status" value="1"/>
</dbReference>
<comment type="subcellular location">
    <subcellularLocation>
        <location evidence="1 6">Nucleus</location>
    </subcellularLocation>
</comment>
<gene>
    <name evidence="6" type="primary">MED6</name>
    <name evidence="7" type="ORF">TCMB3V08_LOCUS7034</name>
</gene>
<keyword evidence="6" id="KW-0010">Activator</keyword>
<comment type="similarity">
    <text evidence="2 6">Belongs to the Mediator complex subunit 6 family.</text>
</comment>
<proteinExistence type="inferred from homology"/>
<comment type="subunit">
    <text evidence="6">Component of the Mediator complex.</text>
</comment>
<dbReference type="GO" id="GO:0016592">
    <property type="term" value="C:mediator complex"/>
    <property type="evidence" value="ECO:0007669"/>
    <property type="project" value="InterPro"/>
</dbReference>
<keyword evidence="5 6" id="KW-0539">Nucleus</keyword>
<dbReference type="Gene3D" id="3.10.450.580">
    <property type="entry name" value="Mediator complex, subunit Med6"/>
    <property type="match status" value="1"/>
</dbReference>
<dbReference type="InterPro" id="IPR007018">
    <property type="entry name" value="Mediator_Med6"/>
</dbReference>